<evidence type="ECO:0000256" key="3">
    <source>
        <dbReference type="ARBA" id="ARBA00012438"/>
    </source>
</evidence>
<accession>A0A9X4B3Z7</accession>
<comment type="subcellular location">
    <subcellularLocation>
        <location evidence="2">Membrane</location>
    </subcellularLocation>
</comment>
<dbReference type="Proteomes" id="UP001141183">
    <property type="component" value="Unassembled WGS sequence"/>
</dbReference>
<dbReference type="PANTHER" id="PTHR45453">
    <property type="entry name" value="PHOSPHATE REGULON SENSOR PROTEIN PHOR"/>
    <property type="match status" value="1"/>
</dbReference>
<dbReference type="GO" id="GO:0016036">
    <property type="term" value="P:cellular response to phosphate starvation"/>
    <property type="evidence" value="ECO:0007669"/>
    <property type="project" value="TreeGrafter"/>
</dbReference>
<organism evidence="11 12">
    <name type="scientific">Clostridium tertium</name>
    <dbReference type="NCBI Taxonomy" id="1559"/>
    <lineage>
        <taxon>Bacteria</taxon>
        <taxon>Bacillati</taxon>
        <taxon>Bacillota</taxon>
        <taxon>Clostridia</taxon>
        <taxon>Eubacteriales</taxon>
        <taxon>Clostridiaceae</taxon>
        <taxon>Clostridium</taxon>
    </lineage>
</organism>
<dbReference type="InterPro" id="IPR004358">
    <property type="entry name" value="Sig_transdc_His_kin-like_C"/>
</dbReference>
<dbReference type="InterPro" id="IPR050351">
    <property type="entry name" value="BphY/WalK/GraS-like"/>
</dbReference>
<dbReference type="InterPro" id="IPR003661">
    <property type="entry name" value="HisK_dim/P_dom"/>
</dbReference>
<evidence type="ECO:0000256" key="7">
    <source>
        <dbReference type="ARBA" id="ARBA00023012"/>
    </source>
</evidence>
<dbReference type="GO" id="GO:0000155">
    <property type="term" value="F:phosphorelay sensor kinase activity"/>
    <property type="evidence" value="ECO:0007669"/>
    <property type="project" value="InterPro"/>
</dbReference>
<dbReference type="InterPro" id="IPR036890">
    <property type="entry name" value="HATPase_C_sf"/>
</dbReference>
<dbReference type="InterPro" id="IPR005467">
    <property type="entry name" value="His_kinase_dom"/>
</dbReference>
<keyword evidence="6" id="KW-0418">Kinase</keyword>
<evidence type="ECO:0000256" key="5">
    <source>
        <dbReference type="ARBA" id="ARBA00022679"/>
    </source>
</evidence>
<feature type="domain" description="Histidine kinase" evidence="10">
    <location>
        <begin position="185"/>
        <end position="402"/>
    </location>
</feature>
<dbReference type="CDD" id="cd00075">
    <property type="entry name" value="HATPase"/>
    <property type="match status" value="1"/>
</dbReference>
<evidence type="ECO:0000256" key="9">
    <source>
        <dbReference type="SAM" id="Phobius"/>
    </source>
</evidence>
<dbReference type="SUPFAM" id="SSF47384">
    <property type="entry name" value="Homodimeric domain of signal transducing histidine kinase"/>
    <property type="match status" value="1"/>
</dbReference>
<dbReference type="EMBL" id="JAMRYU010000019">
    <property type="protein sequence ID" value="MDC4241763.1"/>
    <property type="molecule type" value="Genomic_DNA"/>
</dbReference>
<keyword evidence="9" id="KW-0812">Transmembrane</keyword>
<dbReference type="Pfam" id="PF00512">
    <property type="entry name" value="HisKA"/>
    <property type="match status" value="1"/>
</dbReference>
<dbReference type="Gene3D" id="3.30.565.10">
    <property type="entry name" value="Histidine kinase-like ATPase, C-terminal domain"/>
    <property type="match status" value="1"/>
</dbReference>
<dbReference type="SMART" id="SM00387">
    <property type="entry name" value="HATPase_c"/>
    <property type="match status" value="1"/>
</dbReference>
<keyword evidence="4" id="KW-0597">Phosphoprotein</keyword>
<evidence type="ECO:0000256" key="6">
    <source>
        <dbReference type="ARBA" id="ARBA00022777"/>
    </source>
</evidence>
<keyword evidence="11" id="KW-0547">Nucleotide-binding</keyword>
<reference evidence="11" key="1">
    <citation type="submission" date="2022-05" db="EMBL/GenBank/DDBJ databases">
        <title>Draft genome sequence of Clostridium tertium strain CP3 isolated from Peru.</title>
        <authorList>
            <person name="Hurtado R."/>
            <person name="Lima L."/>
            <person name="Sousa T."/>
            <person name="Jaiswal A.K."/>
            <person name="Tiwari S."/>
            <person name="Maturrano L."/>
            <person name="Brenig B."/>
            <person name="Azevedo V."/>
        </authorList>
    </citation>
    <scope>NUCLEOTIDE SEQUENCE</scope>
    <source>
        <strain evidence="11">CP3</strain>
    </source>
</reference>
<protein>
    <recommendedName>
        <fullName evidence="3">histidine kinase</fullName>
        <ecNumber evidence="3">2.7.13.3</ecNumber>
    </recommendedName>
</protein>
<evidence type="ECO:0000313" key="12">
    <source>
        <dbReference type="Proteomes" id="UP001141183"/>
    </source>
</evidence>
<keyword evidence="11" id="KW-0067">ATP-binding</keyword>
<keyword evidence="12" id="KW-1185">Reference proteome</keyword>
<comment type="catalytic activity">
    <reaction evidence="1">
        <text>ATP + protein L-histidine = ADP + protein N-phospho-L-histidine.</text>
        <dbReference type="EC" id="2.7.13.3"/>
    </reaction>
</comment>
<keyword evidence="7" id="KW-0902">Two-component regulatory system</keyword>
<dbReference type="InterPro" id="IPR003594">
    <property type="entry name" value="HATPase_dom"/>
</dbReference>
<keyword evidence="8 9" id="KW-0472">Membrane</keyword>
<evidence type="ECO:0000256" key="8">
    <source>
        <dbReference type="ARBA" id="ARBA00023136"/>
    </source>
</evidence>
<evidence type="ECO:0000256" key="2">
    <source>
        <dbReference type="ARBA" id="ARBA00004370"/>
    </source>
</evidence>
<dbReference type="PROSITE" id="PS50109">
    <property type="entry name" value="HIS_KIN"/>
    <property type="match status" value="1"/>
</dbReference>
<evidence type="ECO:0000259" key="10">
    <source>
        <dbReference type="PROSITE" id="PS50109"/>
    </source>
</evidence>
<comment type="caution">
    <text evidence="11">The sequence shown here is derived from an EMBL/GenBank/DDBJ whole genome shotgun (WGS) entry which is preliminary data.</text>
</comment>
<dbReference type="GO" id="GO:0004721">
    <property type="term" value="F:phosphoprotein phosphatase activity"/>
    <property type="evidence" value="ECO:0007669"/>
    <property type="project" value="TreeGrafter"/>
</dbReference>
<dbReference type="FunFam" id="1.10.287.130:FF:000001">
    <property type="entry name" value="Two-component sensor histidine kinase"/>
    <property type="match status" value="1"/>
</dbReference>
<dbReference type="CDD" id="cd00082">
    <property type="entry name" value="HisKA"/>
    <property type="match status" value="1"/>
</dbReference>
<dbReference type="PANTHER" id="PTHR45453:SF1">
    <property type="entry name" value="PHOSPHATE REGULON SENSOR PROTEIN PHOR"/>
    <property type="match status" value="1"/>
</dbReference>
<dbReference type="AlphaFoldDB" id="A0A9X4B3Z7"/>
<dbReference type="InterPro" id="IPR036097">
    <property type="entry name" value="HisK_dim/P_sf"/>
</dbReference>
<dbReference type="SUPFAM" id="SSF55874">
    <property type="entry name" value="ATPase domain of HSP90 chaperone/DNA topoisomerase II/histidine kinase"/>
    <property type="match status" value="1"/>
</dbReference>
<keyword evidence="9" id="KW-1133">Transmembrane helix</keyword>
<name>A0A9X4B3Z7_9CLOT</name>
<dbReference type="Gene3D" id="1.10.287.130">
    <property type="match status" value="1"/>
</dbReference>
<dbReference type="PRINTS" id="PR00344">
    <property type="entry name" value="BCTRLSENSOR"/>
</dbReference>
<feature type="transmembrane region" description="Helical" evidence="9">
    <location>
        <begin position="146"/>
        <end position="165"/>
    </location>
</feature>
<dbReference type="Pfam" id="PF02518">
    <property type="entry name" value="HATPase_c"/>
    <property type="match status" value="1"/>
</dbReference>
<feature type="transmembrane region" description="Helical" evidence="9">
    <location>
        <begin position="9"/>
        <end position="30"/>
    </location>
</feature>
<dbReference type="EC" id="2.7.13.3" evidence="3"/>
<dbReference type="FunFam" id="3.30.565.10:FF:000006">
    <property type="entry name" value="Sensor histidine kinase WalK"/>
    <property type="match status" value="1"/>
</dbReference>
<evidence type="ECO:0000313" key="11">
    <source>
        <dbReference type="EMBL" id="MDC4241763.1"/>
    </source>
</evidence>
<dbReference type="RefSeq" id="WP_272470606.1">
    <property type="nucleotide sequence ID" value="NZ_JAKLPG010000014.1"/>
</dbReference>
<sequence>MFDKLKKKFILINMSLLTLVFILIFGTIYISTAISMDRDLEHQLRGAMFNPRKPAGPDSPMMAGSIIIDLDTDNNIANVLTFMEIDKEILEDAVYKIIKSDKQFDKVKLDGNSYGYMKETINKGMKIVLMSREPQINALSSLLRSYLTIGSISLVGLLFISIYLTNRTIKPIKDSFEKQKQFIADASHELKTPLAIIRTNISVILDNKEDNISNQIKWINYINNQTERMAKLIDEMLSLAKLDTGKELIEFSTFDLSKLLNNILLTFEAVIFENKIELETNILNNVFLKGHKESIKKVFIILLDNAIKYTNKDGKIYVELNLDKNKIRLKVRNTGEGIKKEDLNKIFERFYRVDTSRARKTGGYGLGLSIAKSIVESHNGKIYAESNVGKDTTFIIELNSEK</sequence>
<dbReference type="GO" id="GO:0005524">
    <property type="term" value="F:ATP binding"/>
    <property type="evidence" value="ECO:0007669"/>
    <property type="project" value="UniProtKB-KW"/>
</dbReference>
<keyword evidence="5" id="KW-0808">Transferase</keyword>
<evidence type="ECO:0000256" key="4">
    <source>
        <dbReference type="ARBA" id="ARBA00022553"/>
    </source>
</evidence>
<proteinExistence type="predicted"/>
<dbReference type="SMART" id="SM00388">
    <property type="entry name" value="HisKA"/>
    <property type="match status" value="1"/>
</dbReference>
<dbReference type="GO" id="GO:0005886">
    <property type="term" value="C:plasma membrane"/>
    <property type="evidence" value="ECO:0007669"/>
    <property type="project" value="TreeGrafter"/>
</dbReference>
<evidence type="ECO:0000256" key="1">
    <source>
        <dbReference type="ARBA" id="ARBA00000085"/>
    </source>
</evidence>
<gene>
    <name evidence="11" type="ORF">NE398_16630</name>
</gene>